<gene>
    <name evidence="21" type="ORF">CLV71_12127</name>
</gene>
<feature type="binding site" evidence="16">
    <location>
        <position position="192"/>
    </location>
    <ligand>
        <name>ATP</name>
        <dbReference type="ChEBI" id="CHEBI:30616"/>
    </ligand>
</feature>
<organism evidence="21 22">
    <name type="scientific">Actinophytocola oryzae</name>
    <dbReference type="NCBI Taxonomy" id="502181"/>
    <lineage>
        <taxon>Bacteria</taxon>
        <taxon>Bacillati</taxon>
        <taxon>Actinomycetota</taxon>
        <taxon>Actinomycetes</taxon>
        <taxon>Pseudonocardiales</taxon>
        <taxon>Pseudonocardiaceae</taxon>
    </lineage>
</organism>
<feature type="binding site" evidence="16">
    <location>
        <position position="87"/>
    </location>
    <ligand>
        <name>substrate</name>
    </ligand>
</feature>
<dbReference type="UniPathway" id="UPA00051">
    <property type="reaction ID" value="UER00462"/>
</dbReference>
<sequence length="438" mass="44874">MIVPLGPGRETAAGIRVLKFGGTSVGTTPARLREVAMRIADAHHAGYPVVVVVSARGATTDDLVTDANSVAKAPAAREMDQLLATGEIAAAALLAITLNDARTPAVSLTGAQAGIAAYGHHGDGRIADIDGTRLREVLDSGMVAVVAGFQGVDAVGDVLTLGRGGSDTTAVALAASLGATTCEIYTDVDGVYSADPRIAVDAQVLTTIGSGVMSEMAYAGARVLHARSVDLAGRSGVSIHVRSAFTNKPGTTVVSDQTGHEMLENSQPVTGIAHDTDVARVVVHPGGPAGRGAEVFAALAEAAVAIDLVARVGDQDLGYGWDFTIARSQAETVSRVLNRFGCEADIHESMAKVSLVGTGLLSHPGTTGRMLATLATAGIETYSVATSQVRASVTMSRADCVRAVDLLHREFGLDRPAVTGDNVIPLSRDRDRGLGQAA</sequence>
<keyword evidence="8 18" id="KW-0028">Amino-acid biosynthesis</keyword>
<evidence type="ECO:0000256" key="3">
    <source>
        <dbReference type="ARBA" id="ARBA00004986"/>
    </source>
</evidence>
<evidence type="ECO:0000256" key="12">
    <source>
        <dbReference type="ARBA" id="ARBA00022840"/>
    </source>
</evidence>
<dbReference type="PANTHER" id="PTHR21499">
    <property type="entry name" value="ASPARTATE KINASE"/>
    <property type="match status" value="1"/>
</dbReference>
<dbReference type="CDD" id="cd04261">
    <property type="entry name" value="AAK_AKii-LysC-BS"/>
    <property type="match status" value="1"/>
</dbReference>
<evidence type="ECO:0000256" key="7">
    <source>
        <dbReference type="ARBA" id="ARBA00016273"/>
    </source>
</evidence>
<evidence type="ECO:0000313" key="22">
    <source>
        <dbReference type="Proteomes" id="UP000294927"/>
    </source>
</evidence>
<evidence type="ECO:0000256" key="16">
    <source>
        <dbReference type="PIRSR" id="PIRSR000726-1"/>
    </source>
</evidence>
<dbReference type="Pfam" id="PF22468">
    <property type="entry name" value="ACT_9"/>
    <property type="match status" value="1"/>
</dbReference>
<dbReference type="PANTHER" id="PTHR21499:SF3">
    <property type="entry name" value="ASPARTOKINASE"/>
    <property type="match status" value="1"/>
</dbReference>
<comment type="function">
    <text evidence="1">Catalyzes the phosphorylation of the beta-carboxyl group of aspartic acid with ATP to yield 4-phospho-L-aspartate, which is involved in the branched biosynthetic pathway leading to the biosynthesis of amino acids lysine, threonine, isoleucine and methionine.</text>
</comment>
<dbReference type="Pfam" id="PF00696">
    <property type="entry name" value="AA_kinase"/>
    <property type="match status" value="1"/>
</dbReference>
<keyword evidence="13" id="KW-0220">Diaminopimelate biosynthesis</keyword>
<feature type="binding site" evidence="16">
    <location>
        <begin position="19"/>
        <end position="22"/>
    </location>
    <ligand>
        <name>ATP</name>
        <dbReference type="ChEBI" id="CHEBI:30616"/>
    </ligand>
</feature>
<evidence type="ECO:0000256" key="8">
    <source>
        <dbReference type="ARBA" id="ARBA00022605"/>
    </source>
</evidence>
<keyword evidence="11 17" id="KW-0418">Kinase</keyword>
<name>A0A4V3FQU6_9PSEU</name>
<evidence type="ECO:0000256" key="11">
    <source>
        <dbReference type="ARBA" id="ARBA00022777"/>
    </source>
</evidence>
<dbReference type="PROSITE" id="PS00324">
    <property type="entry name" value="ASPARTOKINASE"/>
    <property type="match status" value="1"/>
</dbReference>
<evidence type="ECO:0000313" key="21">
    <source>
        <dbReference type="EMBL" id="TDV40961.1"/>
    </source>
</evidence>
<keyword evidence="12 16" id="KW-0067">ATP-binding</keyword>
<evidence type="ECO:0000256" key="15">
    <source>
        <dbReference type="ARBA" id="ARBA00047872"/>
    </source>
</evidence>
<dbReference type="EC" id="2.7.2.4" evidence="6 17"/>
<dbReference type="NCBIfam" id="NF005154">
    <property type="entry name" value="PRK06635.1-2"/>
    <property type="match status" value="1"/>
</dbReference>
<feature type="binding site" evidence="16">
    <location>
        <begin position="186"/>
        <end position="187"/>
    </location>
    <ligand>
        <name>ATP</name>
        <dbReference type="ChEBI" id="CHEBI:30616"/>
    </ligand>
</feature>
<protein>
    <recommendedName>
        <fullName evidence="7 17">Aspartokinase</fullName>
        <ecNumber evidence="6 17">2.7.2.4</ecNumber>
    </recommendedName>
</protein>
<evidence type="ECO:0000256" key="4">
    <source>
        <dbReference type="ARBA" id="ARBA00005139"/>
    </source>
</evidence>
<dbReference type="Gene3D" id="3.30.2130.10">
    <property type="entry name" value="VC0802-like"/>
    <property type="match status" value="1"/>
</dbReference>
<feature type="domain" description="Aspartate/glutamate/uridylate kinase" evidence="19">
    <location>
        <begin position="15"/>
        <end position="243"/>
    </location>
</feature>
<evidence type="ECO:0000256" key="13">
    <source>
        <dbReference type="ARBA" id="ARBA00022915"/>
    </source>
</evidence>
<evidence type="ECO:0000256" key="9">
    <source>
        <dbReference type="ARBA" id="ARBA00022679"/>
    </source>
</evidence>
<dbReference type="AlphaFoldDB" id="A0A4V3FQU6"/>
<comment type="pathway">
    <text evidence="3 18">Amino-acid biosynthesis; L-methionine biosynthesis via de novo pathway; L-homoserine from L-aspartate: step 1/3.</text>
</comment>
<dbReference type="InterPro" id="IPR001048">
    <property type="entry name" value="Asp/Glu/Uridylate_kinase"/>
</dbReference>
<keyword evidence="14" id="KW-0457">Lysine biosynthesis</keyword>
<dbReference type="NCBIfam" id="NF005155">
    <property type="entry name" value="PRK06635.1-4"/>
    <property type="match status" value="1"/>
</dbReference>
<dbReference type="RefSeq" id="WP_208297963.1">
    <property type="nucleotide sequence ID" value="NZ_SOCP01000021.1"/>
</dbReference>
<dbReference type="Proteomes" id="UP000294927">
    <property type="component" value="Unassembled WGS sequence"/>
</dbReference>
<dbReference type="PIRSF" id="PIRSF000726">
    <property type="entry name" value="Asp_kin"/>
    <property type="match status" value="1"/>
</dbReference>
<dbReference type="GO" id="GO:0009090">
    <property type="term" value="P:homoserine biosynthetic process"/>
    <property type="evidence" value="ECO:0007669"/>
    <property type="project" value="TreeGrafter"/>
</dbReference>
<dbReference type="SUPFAM" id="SSF53633">
    <property type="entry name" value="Carbamate kinase-like"/>
    <property type="match status" value="1"/>
</dbReference>
<reference evidence="21 22" key="1">
    <citation type="submission" date="2019-03" db="EMBL/GenBank/DDBJ databases">
        <title>Genomic Encyclopedia of Archaeal and Bacterial Type Strains, Phase II (KMG-II): from individual species to whole genera.</title>
        <authorList>
            <person name="Goeker M."/>
        </authorList>
    </citation>
    <scope>NUCLEOTIDE SEQUENCE [LARGE SCALE GENOMIC DNA]</scope>
    <source>
        <strain evidence="21 22">DSM 45499</strain>
    </source>
</reference>
<evidence type="ECO:0000256" key="18">
    <source>
        <dbReference type="RuleBase" id="RU004249"/>
    </source>
</evidence>
<dbReference type="InterPro" id="IPR036393">
    <property type="entry name" value="AceGlu_kinase-like_sf"/>
</dbReference>
<dbReference type="Gene3D" id="3.40.1160.10">
    <property type="entry name" value="Acetylglutamate kinase-like"/>
    <property type="match status" value="1"/>
</dbReference>
<keyword evidence="22" id="KW-1185">Reference proteome</keyword>
<dbReference type="GO" id="GO:0005829">
    <property type="term" value="C:cytosol"/>
    <property type="evidence" value="ECO:0007669"/>
    <property type="project" value="TreeGrafter"/>
</dbReference>
<dbReference type="NCBIfam" id="TIGR00657">
    <property type="entry name" value="asp_kinases"/>
    <property type="match status" value="1"/>
</dbReference>
<dbReference type="EMBL" id="SOCP01000021">
    <property type="protein sequence ID" value="TDV40961.1"/>
    <property type="molecule type" value="Genomic_DNA"/>
</dbReference>
<feature type="binding site" evidence="16">
    <location>
        <position position="197"/>
    </location>
    <ligand>
        <name>ATP</name>
        <dbReference type="ChEBI" id="CHEBI:30616"/>
    </ligand>
</feature>
<evidence type="ECO:0000256" key="14">
    <source>
        <dbReference type="ARBA" id="ARBA00023154"/>
    </source>
</evidence>
<evidence type="ECO:0000256" key="6">
    <source>
        <dbReference type="ARBA" id="ARBA00013059"/>
    </source>
</evidence>
<dbReference type="InterPro" id="IPR045865">
    <property type="entry name" value="ACT-like_dom_sf"/>
</dbReference>
<comment type="pathway">
    <text evidence="2 18">Amino-acid biosynthesis; L-lysine biosynthesis via DAP pathway; (S)-tetrahydrodipicolinate from L-aspartate: step 1/4.</text>
</comment>
<evidence type="ECO:0000256" key="1">
    <source>
        <dbReference type="ARBA" id="ARBA00002843"/>
    </source>
</evidence>
<dbReference type="UniPathway" id="UPA00050">
    <property type="reaction ID" value="UER00461"/>
</dbReference>
<evidence type="ECO:0000259" key="20">
    <source>
        <dbReference type="Pfam" id="PF22468"/>
    </source>
</evidence>
<keyword evidence="10 16" id="KW-0547">Nucleotide-binding</keyword>
<accession>A0A4V3FQU6</accession>
<dbReference type="InterPro" id="IPR005260">
    <property type="entry name" value="Asp_kin_monofn"/>
</dbReference>
<dbReference type="InterPro" id="IPR001341">
    <property type="entry name" value="Asp_kinase"/>
</dbReference>
<comment type="similarity">
    <text evidence="5 17">Belongs to the aspartokinase family.</text>
</comment>
<dbReference type="GO" id="GO:0009088">
    <property type="term" value="P:threonine biosynthetic process"/>
    <property type="evidence" value="ECO:0007669"/>
    <property type="project" value="UniProtKB-UniPathway"/>
</dbReference>
<comment type="caution">
    <text evidence="21">The sequence shown here is derived from an EMBL/GenBank/DDBJ whole genome shotgun (WGS) entry which is preliminary data.</text>
</comment>
<proteinExistence type="inferred from homology"/>
<evidence type="ECO:0000256" key="17">
    <source>
        <dbReference type="RuleBase" id="RU003448"/>
    </source>
</evidence>
<dbReference type="InterPro" id="IPR054352">
    <property type="entry name" value="ACT_Aspartokinase"/>
</dbReference>
<dbReference type="CDD" id="cd04923">
    <property type="entry name" value="ACT_AK-LysC-DapG-like_2"/>
    <property type="match status" value="1"/>
</dbReference>
<evidence type="ECO:0000256" key="5">
    <source>
        <dbReference type="ARBA" id="ARBA00010122"/>
    </source>
</evidence>
<feature type="binding site" evidence="16">
    <location>
        <position position="60"/>
    </location>
    <ligand>
        <name>substrate</name>
    </ligand>
</feature>
<keyword evidence="9 17" id="KW-0808">Transferase</keyword>
<evidence type="ECO:0000256" key="10">
    <source>
        <dbReference type="ARBA" id="ARBA00022741"/>
    </source>
</evidence>
<dbReference type="GO" id="GO:0004072">
    <property type="term" value="F:aspartate kinase activity"/>
    <property type="evidence" value="ECO:0007669"/>
    <property type="project" value="UniProtKB-EC"/>
</dbReference>
<evidence type="ECO:0000256" key="2">
    <source>
        <dbReference type="ARBA" id="ARBA00004766"/>
    </source>
</evidence>
<dbReference type="GO" id="GO:0009089">
    <property type="term" value="P:lysine biosynthetic process via diaminopimelate"/>
    <property type="evidence" value="ECO:0007669"/>
    <property type="project" value="UniProtKB-UniPathway"/>
</dbReference>
<dbReference type="InterPro" id="IPR018042">
    <property type="entry name" value="Aspartate_kinase_CS"/>
</dbReference>
<dbReference type="GO" id="GO:0019877">
    <property type="term" value="P:diaminopimelate biosynthetic process"/>
    <property type="evidence" value="ECO:0007669"/>
    <property type="project" value="UniProtKB-KW"/>
</dbReference>
<comment type="catalytic activity">
    <reaction evidence="15 17">
        <text>L-aspartate + ATP = 4-phospho-L-aspartate + ADP</text>
        <dbReference type="Rhea" id="RHEA:23776"/>
        <dbReference type="ChEBI" id="CHEBI:29991"/>
        <dbReference type="ChEBI" id="CHEBI:30616"/>
        <dbReference type="ChEBI" id="CHEBI:57535"/>
        <dbReference type="ChEBI" id="CHEBI:456216"/>
        <dbReference type="EC" id="2.7.2.4"/>
    </reaction>
</comment>
<feature type="domain" description="Aspartokinase ACT" evidence="20">
    <location>
        <begin position="353"/>
        <end position="411"/>
    </location>
</feature>
<dbReference type="UniPathway" id="UPA00034">
    <property type="reaction ID" value="UER00015"/>
</dbReference>
<comment type="pathway">
    <text evidence="4 18">Amino-acid biosynthesis; L-threonine biosynthesis; L-threonine from L-aspartate: step 1/5.</text>
</comment>
<dbReference type="GO" id="GO:0005524">
    <property type="term" value="F:ATP binding"/>
    <property type="evidence" value="ECO:0007669"/>
    <property type="project" value="UniProtKB-KW"/>
</dbReference>
<dbReference type="SUPFAM" id="SSF55021">
    <property type="entry name" value="ACT-like"/>
    <property type="match status" value="2"/>
</dbReference>
<dbReference type="InterPro" id="IPR041740">
    <property type="entry name" value="AKii-LysC-BS"/>
</dbReference>
<evidence type="ECO:0000259" key="19">
    <source>
        <dbReference type="Pfam" id="PF00696"/>
    </source>
</evidence>